<feature type="transmembrane region" description="Helical" evidence="2">
    <location>
        <begin position="211"/>
        <end position="230"/>
    </location>
</feature>
<organism evidence="3 4">
    <name type="scientific">Rhodopseudomonas palustris (strain BisB5)</name>
    <dbReference type="NCBI Taxonomy" id="316057"/>
    <lineage>
        <taxon>Bacteria</taxon>
        <taxon>Pseudomonadati</taxon>
        <taxon>Pseudomonadota</taxon>
        <taxon>Alphaproteobacteria</taxon>
        <taxon>Hyphomicrobiales</taxon>
        <taxon>Nitrobacteraceae</taxon>
        <taxon>Rhodopseudomonas</taxon>
    </lineage>
</organism>
<feature type="transmembrane region" description="Helical" evidence="2">
    <location>
        <begin position="89"/>
        <end position="112"/>
    </location>
</feature>
<feature type="region of interest" description="Disordered" evidence="1">
    <location>
        <begin position="391"/>
        <end position="418"/>
    </location>
</feature>
<feature type="transmembrane region" description="Helical" evidence="2">
    <location>
        <begin position="349"/>
        <end position="370"/>
    </location>
</feature>
<reference evidence="3 4" key="1">
    <citation type="submission" date="2006-03" db="EMBL/GenBank/DDBJ databases">
        <title>Complete sequence of Rhodopseudomonas palustris BisB5.</title>
        <authorList>
            <consortium name="US DOE Joint Genome Institute"/>
            <person name="Copeland A."/>
            <person name="Lucas S."/>
            <person name="Lapidus A."/>
            <person name="Barry K."/>
            <person name="Detter J.C."/>
            <person name="Glavina del Rio T."/>
            <person name="Hammon N."/>
            <person name="Israni S."/>
            <person name="Dalin E."/>
            <person name="Tice H."/>
            <person name="Pitluck S."/>
            <person name="Chain P."/>
            <person name="Malfatti S."/>
            <person name="Shin M."/>
            <person name="Vergez L."/>
            <person name="Schmutz J."/>
            <person name="Larimer F."/>
            <person name="Land M."/>
            <person name="Hauser L."/>
            <person name="Pelletier D.A."/>
            <person name="Kyrpides N."/>
            <person name="Lykidis A."/>
            <person name="Oda Y."/>
            <person name="Harwood C.S."/>
            <person name="Richardson P."/>
        </authorList>
    </citation>
    <scope>NUCLEOTIDE SEQUENCE [LARGE SCALE GENOMIC DNA]</scope>
    <source>
        <strain evidence="3 4">BisB5</strain>
    </source>
</reference>
<keyword evidence="2" id="KW-1133">Transmembrane helix</keyword>
<name>Q130V7_RHOPS</name>
<keyword evidence="2" id="KW-0472">Membrane</keyword>
<feature type="transmembrane region" description="Helical" evidence="2">
    <location>
        <begin position="324"/>
        <end position="343"/>
    </location>
</feature>
<dbReference type="STRING" id="316057.RPD_4163"/>
<dbReference type="KEGG" id="rpd:RPD_4163"/>
<feature type="transmembrane region" description="Helical" evidence="2">
    <location>
        <begin position="284"/>
        <end position="303"/>
    </location>
</feature>
<feature type="transmembrane region" description="Helical" evidence="2">
    <location>
        <begin position="242"/>
        <end position="260"/>
    </location>
</feature>
<keyword evidence="2" id="KW-0812">Transmembrane</keyword>
<dbReference type="EMBL" id="CP000283">
    <property type="protein sequence ID" value="ABE41382.1"/>
    <property type="molecule type" value="Genomic_DNA"/>
</dbReference>
<dbReference type="InterPro" id="IPR014550">
    <property type="entry name" value="UCP028704_OpgC"/>
</dbReference>
<dbReference type="PIRSF" id="PIRSF028704">
    <property type="entry name" value="UPC028704"/>
    <property type="match status" value="1"/>
</dbReference>
<feature type="compositionally biased region" description="Low complexity" evidence="1">
    <location>
        <begin position="401"/>
        <end position="410"/>
    </location>
</feature>
<dbReference type="AlphaFoldDB" id="Q130V7"/>
<feature type="transmembrane region" description="Helical" evidence="2">
    <location>
        <begin position="156"/>
        <end position="174"/>
    </location>
</feature>
<feature type="transmembrane region" description="Helical" evidence="2">
    <location>
        <begin position="179"/>
        <end position="199"/>
    </location>
</feature>
<accession>Q130V7</accession>
<dbReference type="Pfam" id="PF10129">
    <property type="entry name" value="OpgC_C"/>
    <property type="match status" value="1"/>
</dbReference>
<dbReference type="HOGENOM" id="CLU_041000_2_0_5"/>
<proteinExistence type="predicted"/>
<evidence type="ECO:0000313" key="4">
    <source>
        <dbReference type="Proteomes" id="UP000001818"/>
    </source>
</evidence>
<gene>
    <name evidence="3" type="ordered locus">RPD_4163</name>
</gene>
<dbReference type="PANTHER" id="PTHR38592">
    <property type="entry name" value="BLL4819 PROTEIN"/>
    <property type="match status" value="1"/>
</dbReference>
<evidence type="ECO:0000256" key="1">
    <source>
        <dbReference type="SAM" id="MobiDB-lite"/>
    </source>
</evidence>
<evidence type="ECO:0000313" key="3">
    <source>
        <dbReference type="EMBL" id="ABE41382.1"/>
    </source>
</evidence>
<evidence type="ECO:0000256" key="2">
    <source>
        <dbReference type="SAM" id="Phobius"/>
    </source>
</evidence>
<feature type="transmembrane region" description="Helical" evidence="2">
    <location>
        <begin position="60"/>
        <end position="77"/>
    </location>
</feature>
<dbReference type="eggNOG" id="COG4645">
    <property type="taxonomic scope" value="Bacteria"/>
</dbReference>
<dbReference type="Proteomes" id="UP000001818">
    <property type="component" value="Chromosome"/>
</dbReference>
<dbReference type="PANTHER" id="PTHR38592:SF3">
    <property type="entry name" value="BLL4819 PROTEIN"/>
    <property type="match status" value="1"/>
</dbReference>
<protein>
    <submittedName>
        <fullName evidence="3">Putative OpgC protein, require for succinylation of osmoregulated periplasmic glucans</fullName>
    </submittedName>
</protein>
<sequence length="418" mass="47126">MDASNETPRNVAMIGPAERDLRLDFLRGVGQWMIFIDHIPYNVLHWFTLRNYGFCDAAEFFVYISGYSIGFAYGPAIRRGEMVAAIKRLWTRAVQLYVAHIFLFLFFTAQIARAARRFDNPMYKDEFNVAQFLENPDIMIQQALLLKYKPVNLDVLPLYIVLVVAAPLILWGLLRRPTWVLVGSGLLYVVSRHFGWNFPSFPDGHWYFNPFAWQFLFVFGIWCGFGNGPQIRPWVRSLPNQIVSWTIVLVALVIVMSWNFEPLYGLVPESIGKLLYPIDKTSLAPVRLIHFLALLAIVVRLLPPELPALRSPHLRPIILCGQRSLPVFCFGVILSFTAHWILVQVSGGIAMQILVSIGGIGLLTGIAWLATWYRSLPTLFTVPVTMPVVEQEKPGEAKTDAAAPGEGAAAQSRQPGQL</sequence>